<proteinExistence type="predicted"/>
<keyword evidence="2" id="KW-1185">Reference proteome</keyword>
<evidence type="ECO:0000313" key="1">
    <source>
        <dbReference type="EMBL" id="CAG8540264.1"/>
    </source>
</evidence>
<sequence length="240" mass="26214">MDSWNEVLTACDPNINVVQSISAIAFDPCQELLWTGNDKQLLVSDRGVISLSSDSVKMTNRRGLVRWAISNEDTTDLRCMTYTTMPNSEILAAGRRQSMLVINIARGTVVKKVESESEIVVMRKSRLVCYGSTSGEVTLRDPRTFKVEHRIQAHTGAISDIDTTGNLLLTCGFSARLANAGYVSAVDLSKSGEMLAFGDAVSMIHVWSDRKNPKINAYSNPVELPAVPGPTSNVFVGENE</sequence>
<protein>
    <submittedName>
        <fullName evidence="1">10143_t:CDS:1</fullName>
    </submittedName>
</protein>
<dbReference type="EMBL" id="CAJVPT010007317">
    <property type="protein sequence ID" value="CAG8540264.1"/>
    <property type="molecule type" value="Genomic_DNA"/>
</dbReference>
<evidence type="ECO:0000313" key="2">
    <source>
        <dbReference type="Proteomes" id="UP000789525"/>
    </source>
</evidence>
<reference evidence="1" key="1">
    <citation type="submission" date="2021-06" db="EMBL/GenBank/DDBJ databases">
        <authorList>
            <person name="Kallberg Y."/>
            <person name="Tangrot J."/>
            <person name="Rosling A."/>
        </authorList>
    </citation>
    <scope>NUCLEOTIDE SEQUENCE</scope>
    <source>
        <strain evidence="1">CL356</strain>
    </source>
</reference>
<gene>
    <name evidence="1" type="ORF">ACOLOM_LOCUS4446</name>
</gene>
<dbReference type="Proteomes" id="UP000789525">
    <property type="component" value="Unassembled WGS sequence"/>
</dbReference>
<name>A0ACA9LQX6_9GLOM</name>
<organism evidence="1 2">
    <name type="scientific">Acaulospora colombiana</name>
    <dbReference type="NCBI Taxonomy" id="27376"/>
    <lineage>
        <taxon>Eukaryota</taxon>
        <taxon>Fungi</taxon>
        <taxon>Fungi incertae sedis</taxon>
        <taxon>Mucoromycota</taxon>
        <taxon>Glomeromycotina</taxon>
        <taxon>Glomeromycetes</taxon>
        <taxon>Diversisporales</taxon>
        <taxon>Acaulosporaceae</taxon>
        <taxon>Acaulospora</taxon>
    </lineage>
</organism>
<accession>A0ACA9LQX6</accession>
<comment type="caution">
    <text evidence="1">The sequence shown here is derived from an EMBL/GenBank/DDBJ whole genome shotgun (WGS) entry which is preliminary data.</text>
</comment>